<dbReference type="InterPro" id="IPR036259">
    <property type="entry name" value="MFS_trans_sf"/>
</dbReference>
<name>A0A210PRX8_MIZYE</name>
<accession>A0A210PRX8</accession>
<dbReference type="InterPro" id="IPR020846">
    <property type="entry name" value="MFS_dom"/>
</dbReference>
<gene>
    <name evidence="7" type="ORF">KP79_PYT20739</name>
</gene>
<organism evidence="7 8">
    <name type="scientific">Mizuhopecten yessoensis</name>
    <name type="common">Japanese scallop</name>
    <name type="synonym">Patinopecten yessoensis</name>
    <dbReference type="NCBI Taxonomy" id="6573"/>
    <lineage>
        <taxon>Eukaryota</taxon>
        <taxon>Metazoa</taxon>
        <taxon>Spiralia</taxon>
        <taxon>Lophotrochozoa</taxon>
        <taxon>Mollusca</taxon>
        <taxon>Bivalvia</taxon>
        <taxon>Autobranchia</taxon>
        <taxon>Pteriomorphia</taxon>
        <taxon>Pectinida</taxon>
        <taxon>Pectinoidea</taxon>
        <taxon>Pectinidae</taxon>
        <taxon>Mizuhopecten</taxon>
    </lineage>
</organism>
<dbReference type="AlphaFoldDB" id="A0A210PRX8"/>
<comment type="caution">
    <text evidence="7">The sequence shown here is derived from an EMBL/GenBank/DDBJ whole genome shotgun (WGS) entry which is preliminary data.</text>
</comment>
<evidence type="ECO:0000256" key="4">
    <source>
        <dbReference type="ARBA" id="ARBA00023136"/>
    </source>
</evidence>
<keyword evidence="4 5" id="KW-0472">Membrane</keyword>
<dbReference type="PROSITE" id="PS50850">
    <property type="entry name" value="MFS"/>
    <property type="match status" value="1"/>
</dbReference>
<protein>
    <submittedName>
        <fullName evidence="7">Solute carrier family 22 member 4</fullName>
    </submittedName>
</protein>
<dbReference type="Gene3D" id="1.20.1250.20">
    <property type="entry name" value="MFS general substrate transporter like domains"/>
    <property type="match status" value="1"/>
</dbReference>
<dbReference type="Pfam" id="PF00083">
    <property type="entry name" value="Sugar_tr"/>
    <property type="match status" value="1"/>
</dbReference>
<feature type="transmembrane region" description="Helical" evidence="5">
    <location>
        <begin position="217"/>
        <end position="237"/>
    </location>
</feature>
<comment type="subcellular location">
    <subcellularLocation>
        <location evidence="1">Membrane</location>
        <topology evidence="1">Multi-pass membrane protein</topology>
    </subcellularLocation>
</comment>
<dbReference type="Proteomes" id="UP000242188">
    <property type="component" value="Unassembled WGS sequence"/>
</dbReference>
<keyword evidence="8" id="KW-1185">Reference proteome</keyword>
<dbReference type="SUPFAM" id="SSF103473">
    <property type="entry name" value="MFS general substrate transporter"/>
    <property type="match status" value="1"/>
</dbReference>
<feature type="transmembrane region" description="Helical" evidence="5">
    <location>
        <begin position="187"/>
        <end position="205"/>
    </location>
</feature>
<dbReference type="InterPro" id="IPR005829">
    <property type="entry name" value="Sugar_transporter_CS"/>
</dbReference>
<dbReference type="GO" id="GO:0022857">
    <property type="term" value="F:transmembrane transporter activity"/>
    <property type="evidence" value="ECO:0007669"/>
    <property type="project" value="InterPro"/>
</dbReference>
<dbReference type="OrthoDB" id="6262629at2759"/>
<feature type="transmembrane region" description="Helical" evidence="5">
    <location>
        <begin position="360"/>
        <end position="381"/>
    </location>
</feature>
<reference evidence="7 8" key="1">
    <citation type="journal article" date="2017" name="Nat. Ecol. Evol.">
        <title>Scallop genome provides insights into evolution of bilaterian karyotype and development.</title>
        <authorList>
            <person name="Wang S."/>
            <person name="Zhang J."/>
            <person name="Jiao W."/>
            <person name="Li J."/>
            <person name="Xun X."/>
            <person name="Sun Y."/>
            <person name="Guo X."/>
            <person name="Huan P."/>
            <person name="Dong B."/>
            <person name="Zhang L."/>
            <person name="Hu X."/>
            <person name="Sun X."/>
            <person name="Wang J."/>
            <person name="Zhao C."/>
            <person name="Wang Y."/>
            <person name="Wang D."/>
            <person name="Huang X."/>
            <person name="Wang R."/>
            <person name="Lv J."/>
            <person name="Li Y."/>
            <person name="Zhang Z."/>
            <person name="Liu B."/>
            <person name="Lu W."/>
            <person name="Hui Y."/>
            <person name="Liang J."/>
            <person name="Zhou Z."/>
            <person name="Hou R."/>
            <person name="Li X."/>
            <person name="Liu Y."/>
            <person name="Li H."/>
            <person name="Ning X."/>
            <person name="Lin Y."/>
            <person name="Zhao L."/>
            <person name="Xing Q."/>
            <person name="Dou J."/>
            <person name="Li Y."/>
            <person name="Mao J."/>
            <person name="Guo H."/>
            <person name="Dou H."/>
            <person name="Li T."/>
            <person name="Mu C."/>
            <person name="Jiang W."/>
            <person name="Fu Q."/>
            <person name="Fu X."/>
            <person name="Miao Y."/>
            <person name="Liu J."/>
            <person name="Yu Q."/>
            <person name="Li R."/>
            <person name="Liao H."/>
            <person name="Li X."/>
            <person name="Kong Y."/>
            <person name="Jiang Z."/>
            <person name="Chourrout D."/>
            <person name="Li R."/>
            <person name="Bao Z."/>
        </authorList>
    </citation>
    <scope>NUCLEOTIDE SEQUENCE [LARGE SCALE GENOMIC DNA]</scope>
    <source>
        <strain evidence="7 8">PY_sf001</strain>
    </source>
</reference>
<feature type="transmembrane region" description="Helical" evidence="5">
    <location>
        <begin position="388"/>
        <end position="407"/>
    </location>
</feature>
<keyword evidence="3 5" id="KW-1133">Transmembrane helix</keyword>
<feature type="transmembrane region" description="Helical" evidence="5">
    <location>
        <begin position="327"/>
        <end position="348"/>
    </location>
</feature>
<feature type="transmembrane region" description="Helical" evidence="5">
    <location>
        <begin position="28"/>
        <end position="51"/>
    </location>
</feature>
<feature type="transmembrane region" description="Helical" evidence="5">
    <location>
        <begin position="419"/>
        <end position="441"/>
    </location>
</feature>
<feature type="transmembrane region" description="Helical" evidence="5">
    <location>
        <begin position="479"/>
        <end position="499"/>
    </location>
</feature>
<evidence type="ECO:0000259" key="6">
    <source>
        <dbReference type="PROSITE" id="PS50850"/>
    </source>
</evidence>
<evidence type="ECO:0000313" key="7">
    <source>
        <dbReference type="EMBL" id="OWF39255.1"/>
    </source>
</evidence>
<evidence type="ECO:0000256" key="5">
    <source>
        <dbReference type="SAM" id="Phobius"/>
    </source>
</evidence>
<evidence type="ECO:0000256" key="3">
    <source>
        <dbReference type="ARBA" id="ARBA00022989"/>
    </source>
</evidence>
<feature type="domain" description="Major facilitator superfamily (MFS) profile" evidence="6">
    <location>
        <begin position="30"/>
        <end position="503"/>
    </location>
</feature>
<keyword evidence="2 5" id="KW-0812">Transmembrane</keyword>
<evidence type="ECO:0000256" key="1">
    <source>
        <dbReference type="ARBA" id="ARBA00004141"/>
    </source>
</evidence>
<proteinExistence type="predicted"/>
<evidence type="ECO:0000313" key="8">
    <source>
        <dbReference type="Proteomes" id="UP000242188"/>
    </source>
</evidence>
<feature type="transmembrane region" description="Helical" evidence="5">
    <location>
        <begin position="161"/>
        <end position="181"/>
    </location>
</feature>
<dbReference type="GO" id="GO:0016020">
    <property type="term" value="C:membrane"/>
    <property type="evidence" value="ECO:0007669"/>
    <property type="project" value="UniProtKB-SubCell"/>
</dbReference>
<sequence length="550" mass="61608">MEKKKMTPISEFLDELLDTCGGFGRFQFFIMFVVLGGMSSVTFSMMMMTFAGATPDWNCVRDDSFVQHDITPATTVSNESLHVNGTSMVKQCFPAWDNETTTACEAFTFNTSMNTVVNQWNLVCDEAWIPSSITTIQMSGVLLGGLFTGHLADKIGRKPTHFLSMLTLLVVNVLCGFSVSWEMFATCRLFIGLGIGAYLTVYYPYVLEFIPMERRVVLPAFPMWGIWSAIFALVAWGLPDWRYLHFVSAACAAPWLLTWRLMPESFRWLVSNNKKEAAFDVIQRVAKFNGSPIRDIKALKIRMDTDVDEPSTNKVYTIRDMFTTAKLAKMTVLHIVSWLACGYGYYGISFGVEGLTGDLFLNMALLSIAEIPPTVTLYFFSNRLGRKWTSLLFCGIGIFAAVIVAFIEATDLQNKVYRTVFVLISKIGVSLAWLGIKLLAIELFPTVIRSVSSGLFNSMARVGSLVAPQIVYLNDDIPGILYFICSGGLLLAFICICFMPETKNRMLPDTLHDFGSNKLKPKTSRPYKLCDMTTTTTKKEKGNIIYVTHM</sequence>
<evidence type="ECO:0000256" key="2">
    <source>
        <dbReference type="ARBA" id="ARBA00022692"/>
    </source>
</evidence>
<dbReference type="InterPro" id="IPR005828">
    <property type="entry name" value="MFS_sugar_transport-like"/>
</dbReference>
<dbReference type="EMBL" id="NEDP02005536">
    <property type="protein sequence ID" value="OWF39255.1"/>
    <property type="molecule type" value="Genomic_DNA"/>
</dbReference>
<dbReference type="PANTHER" id="PTHR24064">
    <property type="entry name" value="SOLUTE CARRIER FAMILY 22 MEMBER"/>
    <property type="match status" value="1"/>
</dbReference>
<feature type="transmembrane region" description="Helical" evidence="5">
    <location>
        <begin position="127"/>
        <end position="149"/>
    </location>
</feature>
<dbReference type="PROSITE" id="PS00217">
    <property type="entry name" value="SUGAR_TRANSPORT_2"/>
    <property type="match status" value="1"/>
</dbReference>